<dbReference type="Proteomes" id="UP000728032">
    <property type="component" value="Unassembled WGS sequence"/>
</dbReference>
<organism evidence="1">
    <name type="scientific">Oppiella nova</name>
    <dbReference type="NCBI Taxonomy" id="334625"/>
    <lineage>
        <taxon>Eukaryota</taxon>
        <taxon>Metazoa</taxon>
        <taxon>Ecdysozoa</taxon>
        <taxon>Arthropoda</taxon>
        <taxon>Chelicerata</taxon>
        <taxon>Arachnida</taxon>
        <taxon>Acari</taxon>
        <taxon>Acariformes</taxon>
        <taxon>Sarcoptiformes</taxon>
        <taxon>Oribatida</taxon>
        <taxon>Brachypylina</taxon>
        <taxon>Oppioidea</taxon>
        <taxon>Oppiidae</taxon>
        <taxon>Oppiella</taxon>
    </lineage>
</organism>
<gene>
    <name evidence="1" type="ORF">ONB1V03_LOCUS12165</name>
</gene>
<keyword evidence="2" id="KW-1185">Reference proteome</keyword>
<reference evidence="1" key="1">
    <citation type="submission" date="2020-11" db="EMBL/GenBank/DDBJ databases">
        <authorList>
            <person name="Tran Van P."/>
        </authorList>
    </citation>
    <scope>NUCLEOTIDE SEQUENCE</scope>
</reference>
<name>A0A7R9M8D4_9ACAR</name>
<dbReference type="AlphaFoldDB" id="A0A7R9M8D4"/>
<dbReference type="EMBL" id="OC924450">
    <property type="protein sequence ID" value="CAD7655522.1"/>
    <property type="molecule type" value="Genomic_DNA"/>
</dbReference>
<evidence type="ECO:0000313" key="2">
    <source>
        <dbReference type="Proteomes" id="UP000728032"/>
    </source>
</evidence>
<sequence length="261" mass="29374">MHSSMSICGLEVHSIPCRHEFQIKFNKYFGIGRDDVGTDLDHKSGVHRKRDVDSVETIEEDVGDYGEGLDRMEPESEDNSRRPTNVIIRENYLDCVNINTEVDKLWTNFNVISNESCLTLYRFAPFEITYDVHFKNGSISQTKIQLGLQDSERTTDTIVVTLTGKVVEGYLTGAHFQSVTVYPVLNDNICLTEPGITELRSNSASVTFILLPNSPVTESTESSITSRVLRLPEAFDCFGNASIDYIPGLVDFKQLWTDSDK</sequence>
<evidence type="ECO:0000313" key="1">
    <source>
        <dbReference type="EMBL" id="CAD7655522.1"/>
    </source>
</evidence>
<proteinExistence type="predicted"/>
<accession>A0A7R9M8D4</accession>
<protein>
    <submittedName>
        <fullName evidence="1">Uncharacterized protein</fullName>
    </submittedName>
</protein>
<dbReference type="EMBL" id="CAJPVJ010009625">
    <property type="protein sequence ID" value="CAG2172709.1"/>
    <property type="molecule type" value="Genomic_DNA"/>
</dbReference>